<dbReference type="GO" id="GO:0051707">
    <property type="term" value="P:response to other organism"/>
    <property type="evidence" value="ECO:0007669"/>
    <property type="project" value="UniProtKB-ARBA"/>
</dbReference>
<keyword evidence="10 11" id="KW-0472">Membrane</keyword>
<evidence type="ECO:0000256" key="6">
    <source>
        <dbReference type="ARBA" id="ARBA00022734"/>
    </source>
</evidence>
<dbReference type="InterPro" id="IPR001245">
    <property type="entry name" value="Ser-Thr/Tyr_kinase_cat_dom"/>
</dbReference>
<accession>A0AAP0PTU7</accession>
<sequence length="376" mass="42036">MKQESLLNVQYNGKSQRMTILISGTSGQLSSTTDPVISVPLNLAQHLPQDVYVGFSASTGDLSEVNCVTSWSFTSSDIGESSKKLLWVWMTISVVVILSMLLAYFCHKHRKGAEAERIKQMIKQSNMPPHEFRLKELKSETRNFHPSNKLEEREFGKVYKGSIAEMGVAINRLSKDSHQVKQEFVAEITTISHLEHKNLVKLIGWCCENTALDYLHVGCNKKVLHRDVKASNVMLDSEFNAALGDFGLARNIQDAGKTHHSTKAVAGTPGYIAPEYVLTRKASAKTDIYGFGVMHIDLNEKQMERTVKLGLACCHPDPNQRPLISKVLQILSGETAPHILPTEKPAFVWPMTQDISESSFRDQCTSPMLRILPRDD</sequence>
<dbReference type="Pfam" id="PF00069">
    <property type="entry name" value="Pkinase"/>
    <property type="match status" value="1"/>
</dbReference>
<gene>
    <name evidence="13" type="ORF">Sjap_002080</name>
</gene>
<dbReference type="Pfam" id="PF00139">
    <property type="entry name" value="Lectin_legB"/>
    <property type="match status" value="1"/>
</dbReference>
<dbReference type="Proteomes" id="UP001417504">
    <property type="component" value="Unassembled WGS sequence"/>
</dbReference>
<keyword evidence="14" id="KW-1185">Reference proteome</keyword>
<keyword evidence="5" id="KW-0732">Signal</keyword>
<evidence type="ECO:0000313" key="13">
    <source>
        <dbReference type="EMBL" id="KAK9154600.1"/>
    </source>
</evidence>
<evidence type="ECO:0000256" key="8">
    <source>
        <dbReference type="ARBA" id="ARBA00022840"/>
    </source>
</evidence>
<dbReference type="InterPro" id="IPR001220">
    <property type="entry name" value="Legume_lectin_dom"/>
</dbReference>
<name>A0AAP0PTU7_9MAGN</name>
<comment type="caution">
    <text evidence="13">The sequence shown here is derived from an EMBL/GenBank/DDBJ whole genome shotgun (WGS) entry which is preliminary data.</text>
</comment>
<evidence type="ECO:0000256" key="4">
    <source>
        <dbReference type="ARBA" id="ARBA00022692"/>
    </source>
</evidence>
<dbReference type="Pfam" id="PF07714">
    <property type="entry name" value="PK_Tyr_Ser-Thr"/>
    <property type="match status" value="1"/>
</dbReference>
<comment type="similarity">
    <text evidence="3">In the C-terminal section; belongs to the protein kinase superfamily. Ser/Thr protein kinase family.</text>
</comment>
<proteinExistence type="inferred from homology"/>
<feature type="transmembrane region" description="Helical" evidence="11">
    <location>
        <begin position="85"/>
        <end position="105"/>
    </location>
</feature>
<dbReference type="InterPro" id="IPR013320">
    <property type="entry name" value="ConA-like_dom_sf"/>
</dbReference>
<evidence type="ECO:0000256" key="1">
    <source>
        <dbReference type="ARBA" id="ARBA00004479"/>
    </source>
</evidence>
<dbReference type="AlphaFoldDB" id="A0AAP0PTU7"/>
<feature type="domain" description="Protein kinase" evidence="12">
    <location>
        <begin position="144"/>
        <end position="376"/>
    </location>
</feature>
<keyword evidence="8" id="KW-0067">ATP-binding</keyword>
<dbReference type="PROSITE" id="PS50011">
    <property type="entry name" value="PROTEIN_KINASE_DOM"/>
    <property type="match status" value="1"/>
</dbReference>
<reference evidence="13 14" key="1">
    <citation type="submission" date="2024-01" db="EMBL/GenBank/DDBJ databases">
        <title>Genome assemblies of Stephania.</title>
        <authorList>
            <person name="Yang L."/>
        </authorList>
    </citation>
    <scope>NUCLEOTIDE SEQUENCE [LARGE SCALE GENOMIC DNA]</scope>
    <source>
        <strain evidence="13">QJT</strain>
        <tissue evidence="13">Leaf</tissue>
    </source>
</reference>
<keyword evidence="7" id="KW-0547">Nucleotide-binding</keyword>
<evidence type="ECO:0000256" key="9">
    <source>
        <dbReference type="ARBA" id="ARBA00022989"/>
    </source>
</evidence>
<dbReference type="Gene3D" id="2.60.120.200">
    <property type="match status" value="1"/>
</dbReference>
<dbReference type="EMBL" id="JBBNAE010000001">
    <property type="protein sequence ID" value="KAK9154600.1"/>
    <property type="molecule type" value="Genomic_DNA"/>
</dbReference>
<dbReference type="SMART" id="SM00220">
    <property type="entry name" value="S_TKc"/>
    <property type="match status" value="1"/>
</dbReference>
<dbReference type="SUPFAM" id="SSF56112">
    <property type="entry name" value="Protein kinase-like (PK-like)"/>
    <property type="match status" value="1"/>
</dbReference>
<organism evidence="13 14">
    <name type="scientific">Stephania japonica</name>
    <dbReference type="NCBI Taxonomy" id="461633"/>
    <lineage>
        <taxon>Eukaryota</taxon>
        <taxon>Viridiplantae</taxon>
        <taxon>Streptophyta</taxon>
        <taxon>Embryophyta</taxon>
        <taxon>Tracheophyta</taxon>
        <taxon>Spermatophyta</taxon>
        <taxon>Magnoliopsida</taxon>
        <taxon>Ranunculales</taxon>
        <taxon>Menispermaceae</taxon>
        <taxon>Menispermoideae</taxon>
        <taxon>Cissampelideae</taxon>
        <taxon>Stephania</taxon>
    </lineage>
</organism>
<protein>
    <recommendedName>
        <fullName evidence="12">Protein kinase domain-containing protein</fullName>
    </recommendedName>
</protein>
<dbReference type="GO" id="GO:0005524">
    <property type="term" value="F:ATP binding"/>
    <property type="evidence" value="ECO:0007669"/>
    <property type="project" value="UniProtKB-KW"/>
</dbReference>
<dbReference type="InterPro" id="IPR000719">
    <property type="entry name" value="Prot_kinase_dom"/>
</dbReference>
<keyword evidence="9 11" id="KW-1133">Transmembrane helix</keyword>
<dbReference type="SUPFAM" id="SSF49899">
    <property type="entry name" value="Concanavalin A-like lectins/glucanases"/>
    <property type="match status" value="1"/>
</dbReference>
<keyword evidence="4 11" id="KW-0812">Transmembrane</keyword>
<dbReference type="Gene3D" id="3.30.200.20">
    <property type="entry name" value="Phosphorylase Kinase, domain 1"/>
    <property type="match status" value="1"/>
</dbReference>
<dbReference type="InterPro" id="IPR011009">
    <property type="entry name" value="Kinase-like_dom_sf"/>
</dbReference>
<dbReference type="GO" id="GO:0006952">
    <property type="term" value="P:defense response"/>
    <property type="evidence" value="ECO:0007669"/>
    <property type="project" value="UniProtKB-ARBA"/>
</dbReference>
<evidence type="ECO:0000256" key="10">
    <source>
        <dbReference type="ARBA" id="ARBA00023136"/>
    </source>
</evidence>
<evidence type="ECO:0000256" key="2">
    <source>
        <dbReference type="ARBA" id="ARBA00008536"/>
    </source>
</evidence>
<dbReference type="PANTHER" id="PTHR27007">
    <property type="match status" value="1"/>
</dbReference>
<dbReference type="InterPro" id="IPR008271">
    <property type="entry name" value="Ser/Thr_kinase_AS"/>
</dbReference>
<dbReference type="GO" id="GO:0016020">
    <property type="term" value="C:membrane"/>
    <property type="evidence" value="ECO:0007669"/>
    <property type="project" value="UniProtKB-SubCell"/>
</dbReference>
<dbReference type="InterPro" id="IPR050528">
    <property type="entry name" value="L-type_Lectin-RKs"/>
</dbReference>
<evidence type="ECO:0000313" key="14">
    <source>
        <dbReference type="Proteomes" id="UP001417504"/>
    </source>
</evidence>
<keyword evidence="6" id="KW-0430">Lectin</keyword>
<comment type="similarity">
    <text evidence="2">In the N-terminal section; belongs to the leguminous lectin family.</text>
</comment>
<dbReference type="GO" id="GO:0004672">
    <property type="term" value="F:protein kinase activity"/>
    <property type="evidence" value="ECO:0007669"/>
    <property type="project" value="InterPro"/>
</dbReference>
<dbReference type="GO" id="GO:0030246">
    <property type="term" value="F:carbohydrate binding"/>
    <property type="evidence" value="ECO:0007669"/>
    <property type="project" value="UniProtKB-KW"/>
</dbReference>
<evidence type="ECO:0000256" key="3">
    <source>
        <dbReference type="ARBA" id="ARBA00010217"/>
    </source>
</evidence>
<dbReference type="PROSITE" id="PS00108">
    <property type="entry name" value="PROTEIN_KINASE_ST"/>
    <property type="match status" value="1"/>
</dbReference>
<evidence type="ECO:0000259" key="12">
    <source>
        <dbReference type="PROSITE" id="PS50011"/>
    </source>
</evidence>
<evidence type="ECO:0000256" key="11">
    <source>
        <dbReference type="SAM" id="Phobius"/>
    </source>
</evidence>
<comment type="subcellular location">
    <subcellularLocation>
        <location evidence="1">Membrane</location>
        <topology evidence="1">Single-pass type I membrane protein</topology>
    </subcellularLocation>
</comment>
<dbReference type="Gene3D" id="1.10.510.10">
    <property type="entry name" value="Transferase(Phosphotransferase) domain 1"/>
    <property type="match status" value="1"/>
</dbReference>
<evidence type="ECO:0000256" key="7">
    <source>
        <dbReference type="ARBA" id="ARBA00022741"/>
    </source>
</evidence>
<evidence type="ECO:0000256" key="5">
    <source>
        <dbReference type="ARBA" id="ARBA00022729"/>
    </source>
</evidence>